<dbReference type="CDD" id="cd01335">
    <property type="entry name" value="Radical_SAM"/>
    <property type="match status" value="1"/>
</dbReference>
<reference evidence="5 6" key="1">
    <citation type="journal article" date="2014" name="PLoS ONE">
        <title>The first complete genome sequence of the class fimbriimonadia in the phylum armatimonadetes.</title>
        <authorList>
            <person name="Hu Z.Y."/>
            <person name="Wang Y.Z."/>
            <person name="Im W.T."/>
            <person name="Wang S.Y."/>
            <person name="Zhao G.P."/>
            <person name="Zheng H.J."/>
            <person name="Quan Z.X."/>
        </authorList>
    </citation>
    <scope>NUCLEOTIDE SEQUENCE [LARGE SCALE GENOMIC DNA]</scope>
    <source>
        <strain evidence="5">Gsoil 348</strain>
    </source>
</reference>
<dbReference type="InterPro" id="IPR058240">
    <property type="entry name" value="rSAM_sf"/>
</dbReference>
<dbReference type="InterPro" id="IPR007197">
    <property type="entry name" value="rSAM"/>
</dbReference>
<name>A0A068NQL3_FIMGI</name>
<dbReference type="GO" id="GO:0046872">
    <property type="term" value="F:metal ion binding"/>
    <property type="evidence" value="ECO:0007669"/>
    <property type="project" value="UniProtKB-KW"/>
</dbReference>
<organism evidence="5 6">
    <name type="scientific">Fimbriimonas ginsengisoli Gsoil 348</name>
    <dbReference type="NCBI Taxonomy" id="661478"/>
    <lineage>
        <taxon>Bacteria</taxon>
        <taxon>Bacillati</taxon>
        <taxon>Armatimonadota</taxon>
        <taxon>Fimbriimonadia</taxon>
        <taxon>Fimbriimonadales</taxon>
        <taxon>Fimbriimonadaceae</taxon>
        <taxon>Fimbriimonas</taxon>
    </lineage>
</organism>
<evidence type="ECO:0000313" key="5">
    <source>
        <dbReference type="EMBL" id="AIE85025.1"/>
    </source>
</evidence>
<dbReference type="Proteomes" id="UP000027982">
    <property type="component" value="Chromosome"/>
</dbReference>
<dbReference type="Gene3D" id="3.80.30.30">
    <property type="match status" value="1"/>
</dbReference>
<dbReference type="STRING" id="661478.OP10G_1657"/>
<dbReference type="Pfam" id="PF04055">
    <property type="entry name" value="Radical_SAM"/>
    <property type="match status" value="1"/>
</dbReference>
<evidence type="ECO:0000313" key="6">
    <source>
        <dbReference type="Proteomes" id="UP000027982"/>
    </source>
</evidence>
<feature type="domain" description="Radical SAM core" evidence="4">
    <location>
        <begin position="30"/>
        <end position="263"/>
    </location>
</feature>
<dbReference type="InterPro" id="IPR006638">
    <property type="entry name" value="Elp3/MiaA/NifB-like_rSAM"/>
</dbReference>
<dbReference type="GO" id="GO:0003824">
    <property type="term" value="F:catalytic activity"/>
    <property type="evidence" value="ECO:0007669"/>
    <property type="project" value="InterPro"/>
</dbReference>
<dbReference type="InterPro" id="IPR040086">
    <property type="entry name" value="MJ0683-like"/>
</dbReference>
<dbReference type="SFLD" id="SFLDG01084">
    <property type="entry name" value="Uncharacterised_Radical_SAM_Su"/>
    <property type="match status" value="1"/>
</dbReference>
<dbReference type="SUPFAM" id="SSF102114">
    <property type="entry name" value="Radical SAM enzymes"/>
    <property type="match status" value="1"/>
</dbReference>
<dbReference type="SMART" id="SM00729">
    <property type="entry name" value="Elp3"/>
    <property type="match status" value="1"/>
</dbReference>
<dbReference type="AlphaFoldDB" id="A0A068NQL3"/>
<dbReference type="SFLD" id="SFLDS00029">
    <property type="entry name" value="Radical_SAM"/>
    <property type="match status" value="1"/>
</dbReference>
<sequence>MFEPEPVTLPASVGPAAVRAIETTHLLTPGKGRISDYDFTLNPYRGCSFGCSYCFAAFFVADDLQRAEWGKWVEVKVRAAEALRHRNLRGKRIFMSSATDPYQPLEAKLELTREIVAILGDAQARLVVQTRSPLAARDVDLFKRFQFLRVNMSVTTDDDSVRKQFEPGCASIERRLEAVERIKAAGVRVAVCVCPMLPMHDPEAFGKRLTRMGVDAVTSGYFHSGDRAFAAGTRDRARELADEQGWTYEAYSRCRAALRHGCEAYGSSGAAFGPV</sequence>
<dbReference type="PANTHER" id="PTHR43432">
    <property type="entry name" value="SLR0285 PROTEIN"/>
    <property type="match status" value="1"/>
</dbReference>
<evidence type="ECO:0000256" key="1">
    <source>
        <dbReference type="ARBA" id="ARBA00022723"/>
    </source>
</evidence>
<gene>
    <name evidence="5" type="ORF">OP10G_1657</name>
</gene>
<proteinExistence type="predicted"/>
<accession>A0A068NQL3</accession>
<protein>
    <submittedName>
        <fullName evidence="5">Radical SAM domain-containing protein</fullName>
    </submittedName>
</protein>
<evidence type="ECO:0000256" key="2">
    <source>
        <dbReference type="ARBA" id="ARBA00023004"/>
    </source>
</evidence>
<dbReference type="KEGG" id="fgi:OP10G_1657"/>
<dbReference type="GO" id="GO:0051536">
    <property type="term" value="F:iron-sulfur cluster binding"/>
    <property type="evidence" value="ECO:0007669"/>
    <property type="project" value="UniProtKB-KW"/>
</dbReference>
<keyword evidence="1" id="KW-0479">Metal-binding</keyword>
<dbReference type="PANTHER" id="PTHR43432:SF3">
    <property type="entry name" value="SLR0285 PROTEIN"/>
    <property type="match status" value="1"/>
</dbReference>
<dbReference type="eggNOG" id="COG1533">
    <property type="taxonomic scope" value="Bacteria"/>
</dbReference>
<keyword evidence="2" id="KW-0408">Iron</keyword>
<dbReference type="HOGENOM" id="CLU_015525_2_2_0"/>
<evidence type="ECO:0000259" key="4">
    <source>
        <dbReference type="PROSITE" id="PS51918"/>
    </source>
</evidence>
<keyword evidence="6" id="KW-1185">Reference proteome</keyword>
<evidence type="ECO:0000256" key="3">
    <source>
        <dbReference type="ARBA" id="ARBA00023014"/>
    </source>
</evidence>
<dbReference type="EMBL" id="CP007139">
    <property type="protein sequence ID" value="AIE85025.1"/>
    <property type="molecule type" value="Genomic_DNA"/>
</dbReference>
<dbReference type="PROSITE" id="PS51918">
    <property type="entry name" value="RADICAL_SAM"/>
    <property type="match status" value="1"/>
</dbReference>
<keyword evidence="3" id="KW-0411">Iron-sulfur</keyword>